<feature type="signal peptide" evidence="1">
    <location>
        <begin position="1"/>
        <end position="21"/>
    </location>
</feature>
<dbReference type="Proteomes" id="UP001203687">
    <property type="component" value="Unassembled WGS sequence"/>
</dbReference>
<accession>A0ABT0H6I0</accession>
<evidence type="ECO:0008006" key="4">
    <source>
        <dbReference type="Google" id="ProtNLM"/>
    </source>
</evidence>
<protein>
    <recommendedName>
        <fullName evidence="4">YD repeat-containing protein</fullName>
    </recommendedName>
</protein>
<proteinExistence type="predicted"/>
<keyword evidence="3" id="KW-1185">Reference proteome</keyword>
<keyword evidence="1" id="KW-0732">Signal</keyword>
<dbReference type="RefSeq" id="WP_248412038.1">
    <property type="nucleotide sequence ID" value="NZ_JALPQF010000003.1"/>
</dbReference>
<evidence type="ECO:0000313" key="2">
    <source>
        <dbReference type="EMBL" id="MCK8479787.1"/>
    </source>
</evidence>
<dbReference type="EMBL" id="JALPQF010000003">
    <property type="protein sequence ID" value="MCK8479787.1"/>
    <property type="molecule type" value="Genomic_DNA"/>
</dbReference>
<gene>
    <name evidence="2" type="ORF">MUY34_04095</name>
</gene>
<sequence length="274" mass="32281">MRKLLLAFTCLLILLNLGSCIDKEKKTSLVNNEGKKKTIWVSEKRWDGNIWKNHKRISNTYSKSGDLAEVLFEFNDGEIWNNDFKIEYINDSLGREIVYKVTVWKDSLWQNSYKYLTFYNGENKSLILNFIPDSISWKLSSSTVFYYVTDSLRSMESYTLTEGQWQHSYSNIYDYSGNTEINVGYNVDDGKTEKNYKTISTYNDKGKKLKDQYYSYINENEQIRTITEYTYNDKAGLEIRITKRVFSQDSIVDFSKNILHYDKNTSCTLDYCSH</sequence>
<dbReference type="Gene3D" id="2.40.128.720">
    <property type="match status" value="1"/>
</dbReference>
<comment type="caution">
    <text evidence="2">The sequence shown here is derived from an EMBL/GenBank/DDBJ whole genome shotgun (WGS) entry which is preliminary data.</text>
</comment>
<name>A0ABT0H6I0_9FLAO</name>
<feature type="chain" id="PRO_5047174849" description="YD repeat-containing protein" evidence="1">
    <location>
        <begin position="22"/>
        <end position="274"/>
    </location>
</feature>
<reference evidence="2" key="1">
    <citation type="submission" date="2022-04" db="EMBL/GenBank/DDBJ databases">
        <authorList>
            <person name="Ren T."/>
        </authorList>
    </citation>
    <scope>NUCLEOTIDE SEQUENCE</scope>
    <source>
        <strain evidence="2">F63249</strain>
    </source>
</reference>
<evidence type="ECO:0000313" key="3">
    <source>
        <dbReference type="Proteomes" id="UP001203687"/>
    </source>
</evidence>
<evidence type="ECO:0000256" key="1">
    <source>
        <dbReference type="SAM" id="SignalP"/>
    </source>
</evidence>
<organism evidence="2 3">
    <name type="scientific">Psychroserpens algicola</name>
    <dbReference type="NCBI Taxonomy" id="1719034"/>
    <lineage>
        <taxon>Bacteria</taxon>
        <taxon>Pseudomonadati</taxon>
        <taxon>Bacteroidota</taxon>
        <taxon>Flavobacteriia</taxon>
        <taxon>Flavobacteriales</taxon>
        <taxon>Flavobacteriaceae</taxon>
        <taxon>Psychroserpens</taxon>
    </lineage>
</organism>